<dbReference type="HOGENOM" id="CLU_1294868_0_0_1"/>
<keyword evidence="2" id="KW-0812">Transmembrane</keyword>
<evidence type="ECO:0000256" key="2">
    <source>
        <dbReference type="SAM" id="Phobius"/>
    </source>
</evidence>
<comment type="caution">
    <text evidence="3">The sequence shown here is derived from an EMBL/GenBank/DDBJ whole genome shotgun (WGS) entry which is preliminary data.</text>
</comment>
<evidence type="ECO:0000313" key="4">
    <source>
        <dbReference type="Proteomes" id="UP000007148"/>
    </source>
</evidence>
<dbReference type="Proteomes" id="UP000007148">
    <property type="component" value="Unassembled WGS sequence"/>
</dbReference>
<dbReference type="AlphaFoldDB" id="G4TRA8"/>
<evidence type="ECO:0000256" key="1">
    <source>
        <dbReference type="SAM" id="MobiDB-lite"/>
    </source>
</evidence>
<sequence length="213" mass="23441">MLHRGISYPLWAIVAPIGTTWSPSEASENARLASISMTRSKPLDVYATDSSDFEGSSLNEGWTLSIVLFSLAYAAGFFLLFVGLAWCIVLCIIRSRQRDRKRLYDQMASRYPLGGAVGSRSQTFPLMQDQQANPQLTPEASHQSVNYLVEEDQYDTQSKASGFAGYWPGSLKGINRSTAGGVLSPGSPLQEAIEMKEGVNKTGRRNPDTMYDE</sequence>
<name>G4TRA8_SERID</name>
<evidence type="ECO:0000313" key="3">
    <source>
        <dbReference type="EMBL" id="CCA73851.1"/>
    </source>
</evidence>
<organism evidence="3 4">
    <name type="scientific">Serendipita indica (strain DSM 11827)</name>
    <name type="common">Root endophyte fungus</name>
    <name type="synonym">Piriformospora indica</name>
    <dbReference type="NCBI Taxonomy" id="1109443"/>
    <lineage>
        <taxon>Eukaryota</taxon>
        <taxon>Fungi</taxon>
        <taxon>Dikarya</taxon>
        <taxon>Basidiomycota</taxon>
        <taxon>Agaricomycotina</taxon>
        <taxon>Agaricomycetes</taxon>
        <taxon>Sebacinales</taxon>
        <taxon>Serendipitaceae</taxon>
        <taxon>Serendipita</taxon>
    </lineage>
</organism>
<dbReference type="EMBL" id="CAFZ01000258">
    <property type="protein sequence ID" value="CCA73851.1"/>
    <property type="molecule type" value="Genomic_DNA"/>
</dbReference>
<accession>G4TRA8</accession>
<keyword evidence="2" id="KW-0472">Membrane</keyword>
<proteinExistence type="predicted"/>
<keyword evidence="4" id="KW-1185">Reference proteome</keyword>
<keyword evidence="2" id="KW-1133">Transmembrane helix</keyword>
<feature type="transmembrane region" description="Helical" evidence="2">
    <location>
        <begin position="66"/>
        <end position="93"/>
    </location>
</feature>
<protein>
    <submittedName>
        <fullName evidence="3">Uncharacterized protein</fullName>
    </submittedName>
</protein>
<dbReference type="InParanoid" id="G4TRA8"/>
<gene>
    <name evidence="3" type="ORF">PIIN_07805</name>
</gene>
<reference evidence="3 4" key="1">
    <citation type="journal article" date="2011" name="PLoS Pathog.">
        <title>Endophytic Life Strategies Decoded by Genome and Transcriptome Analyses of the Mutualistic Root Symbiont Piriformospora indica.</title>
        <authorList>
            <person name="Zuccaro A."/>
            <person name="Lahrmann U."/>
            <person name="Guldener U."/>
            <person name="Langen G."/>
            <person name="Pfiffi S."/>
            <person name="Biedenkopf D."/>
            <person name="Wong P."/>
            <person name="Samans B."/>
            <person name="Grimm C."/>
            <person name="Basiewicz M."/>
            <person name="Murat C."/>
            <person name="Martin F."/>
            <person name="Kogel K.H."/>
        </authorList>
    </citation>
    <scope>NUCLEOTIDE SEQUENCE [LARGE SCALE GENOMIC DNA]</scope>
    <source>
        <strain evidence="3 4">DSM 11827</strain>
    </source>
</reference>
<feature type="region of interest" description="Disordered" evidence="1">
    <location>
        <begin position="178"/>
        <end position="213"/>
    </location>
</feature>